<dbReference type="InterPro" id="IPR001723">
    <property type="entry name" value="Nuclear_hrmn_rcpt"/>
</dbReference>
<keyword evidence="8 10" id="KW-0675">Receptor</keyword>
<gene>
    <name evidence="13" type="ORF">SNE40_001057</name>
</gene>
<evidence type="ECO:0000256" key="2">
    <source>
        <dbReference type="ARBA" id="ARBA00022723"/>
    </source>
</evidence>
<comment type="subcellular location">
    <subcellularLocation>
        <location evidence="1 10">Nucleus</location>
    </subcellularLocation>
</comment>
<organism evidence="13 14">
    <name type="scientific">Patella caerulea</name>
    <name type="common">Rayed Mediterranean limpet</name>
    <dbReference type="NCBI Taxonomy" id="87958"/>
    <lineage>
        <taxon>Eukaryota</taxon>
        <taxon>Metazoa</taxon>
        <taxon>Spiralia</taxon>
        <taxon>Lophotrochozoa</taxon>
        <taxon>Mollusca</taxon>
        <taxon>Gastropoda</taxon>
        <taxon>Patellogastropoda</taxon>
        <taxon>Patelloidea</taxon>
        <taxon>Patellidae</taxon>
        <taxon>Patella</taxon>
    </lineage>
</organism>
<keyword evidence="14" id="KW-1185">Reference proteome</keyword>
<dbReference type="SUPFAM" id="SSF57716">
    <property type="entry name" value="Glucocorticoid receptor-like (DNA-binding domain)"/>
    <property type="match status" value="1"/>
</dbReference>
<feature type="domain" description="Nuclear receptor" evidence="11">
    <location>
        <begin position="1"/>
        <end position="75"/>
    </location>
</feature>
<dbReference type="InterPro" id="IPR000536">
    <property type="entry name" value="Nucl_hrmn_rcpt_lig-bd"/>
</dbReference>
<evidence type="ECO:0000256" key="1">
    <source>
        <dbReference type="ARBA" id="ARBA00004123"/>
    </source>
</evidence>
<accession>A0AAN8KDM9</accession>
<keyword evidence="7 10" id="KW-0804">Transcription</keyword>
<evidence type="ECO:0000256" key="5">
    <source>
        <dbReference type="ARBA" id="ARBA00023015"/>
    </source>
</evidence>
<keyword evidence="9 10" id="KW-0539">Nucleus</keyword>
<proteinExistence type="inferred from homology"/>
<dbReference type="Pfam" id="PF00105">
    <property type="entry name" value="zf-C4"/>
    <property type="match status" value="1"/>
</dbReference>
<evidence type="ECO:0000256" key="6">
    <source>
        <dbReference type="ARBA" id="ARBA00023125"/>
    </source>
</evidence>
<evidence type="ECO:0000313" key="14">
    <source>
        <dbReference type="Proteomes" id="UP001347796"/>
    </source>
</evidence>
<dbReference type="Gene3D" id="3.30.50.10">
    <property type="entry name" value="Erythroid Transcription Factor GATA-1, subunit A"/>
    <property type="match status" value="1"/>
</dbReference>
<dbReference type="EMBL" id="JAZGQO010000001">
    <property type="protein sequence ID" value="KAK6195679.1"/>
    <property type="molecule type" value="Genomic_DNA"/>
</dbReference>
<dbReference type="Gene3D" id="1.10.565.10">
    <property type="entry name" value="Retinoid X Receptor"/>
    <property type="match status" value="1"/>
</dbReference>
<keyword evidence="2 10" id="KW-0479">Metal-binding</keyword>
<evidence type="ECO:0000256" key="3">
    <source>
        <dbReference type="ARBA" id="ARBA00022771"/>
    </source>
</evidence>
<dbReference type="InterPro" id="IPR001628">
    <property type="entry name" value="Znf_hrmn_rcpt"/>
</dbReference>
<dbReference type="GO" id="GO:0008270">
    <property type="term" value="F:zinc ion binding"/>
    <property type="evidence" value="ECO:0007669"/>
    <property type="project" value="UniProtKB-KW"/>
</dbReference>
<reference evidence="13 14" key="1">
    <citation type="submission" date="2024-01" db="EMBL/GenBank/DDBJ databases">
        <title>The genome of the rayed Mediterranean limpet Patella caerulea (Linnaeus, 1758).</title>
        <authorList>
            <person name="Anh-Thu Weber A."/>
            <person name="Halstead-Nussloch G."/>
        </authorList>
    </citation>
    <scope>NUCLEOTIDE SEQUENCE [LARGE SCALE GENOMIC DNA]</scope>
    <source>
        <strain evidence="13">AATW-2023a</strain>
        <tissue evidence="13">Whole specimen</tissue>
    </source>
</reference>
<keyword evidence="4 10" id="KW-0862">Zinc</keyword>
<evidence type="ECO:0000256" key="8">
    <source>
        <dbReference type="ARBA" id="ARBA00023170"/>
    </source>
</evidence>
<dbReference type="FunFam" id="3.30.50.10:FF:000006">
    <property type="entry name" value="Nuclear receptor subfamily 5 group A member"/>
    <property type="match status" value="1"/>
</dbReference>
<dbReference type="GO" id="GO:0043565">
    <property type="term" value="F:sequence-specific DNA binding"/>
    <property type="evidence" value="ECO:0007669"/>
    <property type="project" value="InterPro"/>
</dbReference>
<evidence type="ECO:0000256" key="9">
    <source>
        <dbReference type="ARBA" id="ARBA00023242"/>
    </source>
</evidence>
<evidence type="ECO:0000259" key="12">
    <source>
        <dbReference type="PROSITE" id="PS51843"/>
    </source>
</evidence>
<comment type="caution">
    <text evidence="13">The sequence shown here is derived from an EMBL/GenBank/DDBJ whole genome shotgun (WGS) entry which is preliminary data.</text>
</comment>
<dbReference type="InterPro" id="IPR050200">
    <property type="entry name" value="Nuclear_hormone_rcpt_NR3"/>
</dbReference>
<evidence type="ECO:0000256" key="7">
    <source>
        <dbReference type="ARBA" id="ARBA00023163"/>
    </source>
</evidence>
<evidence type="ECO:0000313" key="13">
    <source>
        <dbReference type="EMBL" id="KAK6195679.1"/>
    </source>
</evidence>
<dbReference type="Pfam" id="PF00104">
    <property type="entry name" value="Hormone_recep"/>
    <property type="match status" value="1"/>
</dbReference>
<evidence type="ECO:0000256" key="4">
    <source>
        <dbReference type="ARBA" id="ARBA00022833"/>
    </source>
</evidence>
<dbReference type="PROSITE" id="PS51843">
    <property type="entry name" value="NR_LBD"/>
    <property type="match status" value="1"/>
</dbReference>
<keyword evidence="6 10" id="KW-0238">DNA-binding</keyword>
<comment type="similarity">
    <text evidence="10">Belongs to the nuclear hormone receptor family.</text>
</comment>
<dbReference type="InterPro" id="IPR013088">
    <property type="entry name" value="Znf_NHR/GATA"/>
</dbReference>
<dbReference type="SUPFAM" id="SSF48508">
    <property type="entry name" value="Nuclear receptor ligand-binding domain"/>
    <property type="match status" value="1"/>
</dbReference>
<keyword evidence="5 10" id="KW-0805">Transcription regulation</keyword>
<dbReference type="Proteomes" id="UP001347796">
    <property type="component" value="Unassembled WGS sequence"/>
</dbReference>
<dbReference type="InterPro" id="IPR035500">
    <property type="entry name" value="NHR-like_dom_sf"/>
</dbReference>
<dbReference type="PRINTS" id="PR00398">
    <property type="entry name" value="STRDHORMONER"/>
</dbReference>
<dbReference type="AlphaFoldDB" id="A0AAN8KDM9"/>
<feature type="domain" description="NR LBD" evidence="12">
    <location>
        <begin position="184"/>
        <end position="420"/>
    </location>
</feature>
<protein>
    <submittedName>
        <fullName evidence="13">Uncharacterized protein</fullName>
    </submittedName>
</protein>
<dbReference type="SMART" id="SM00430">
    <property type="entry name" value="HOLI"/>
    <property type="match status" value="1"/>
</dbReference>
<dbReference type="SMART" id="SM00399">
    <property type="entry name" value="ZnF_C4"/>
    <property type="match status" value="1"/>
</dbReference>
<dbReference type="PROSITE" id="PS51030">
    <property type="entry name" value="NUCLEAR_REC_DBD_2"/>
    <property type="match status" value="1"/>
</dbReference>
<dbReference type="PANTHER" id="PTHR48092">
    <property type="entry name" value="KNIRPS-RELATED PROTEIN-RELATED"/>
    <property type="match status" value="1"/>
</dbReference>
<keyword evidence="3 10" id="KW-0863">Zinc-finger</keyword>
<evidence type="ECO:0000256" key="10">
    <source>
        <dbReference type="RuleBase" id="RU004334"/>
    </source>
</evidence>
<dbReference type="GO" id="GO:0003700">
    <property type="term" value="F:DNA-binding transcription factor activity"/>
    <property type="evidence" value="ECO:0007669"/>
    <property type="project" value="InterPro"/>
</dbReference>
<dbReference type="PROSITE" id="PS00031">
    <property type="entry name" value="NUCLEAR_REC_DBD_1"/>
    <property type="match status" value="1"/>
</dbReference>
<sequence>MICAICQDRATGLHYGIITCEGCKGFFKRTVQNKRIYACVASGDCEINRAQRNRCQFCRFKKCLEMGMVLAAVREDRMPGGRNSGAVYNLYKVKYKKHKKKDIGFKKICYKSQDSSDTMSDMSPSMASYTSLRNMDALEQDYWPRSVSECGDRLEVPANLRHSISPTPSTSSSPPPTIDNKMEKCKRLISELVERDTLLEIAETYGFEQLLANQESVAQTLCKIGDDIVIKLVQWIRKLPFYSEIPIEVQSQILTKKWHELLLLIMTAFGALDLKKSYASCPLFTDLFRQNITKIQWYLNKTFGNNLSVQQLNKEVGPVIEKVTHIMSKFLSLKLTRQEFVCLQVILLVSQNDDKSSAPPAIIGQLQERYMKALQLYTQSQFSGQPYRFGELLLLLPQIQEASALLLQSKMIYIPFLLNT</sequence>
<dbReference type="PRINTS" id="PR00047">
    <property type="entry name" value="STROIDFINGER"/>
</dbReference>
<evidence type="ECO:0000259" key="11">
    <source>
        <dbReference type="PROSITE" id="PS51030"/>
    </source>
</evidence>
<dbReference type="GO" id="GO:0005634">
    <property type="term" value="C:nucleus"/>
    <property type="evidence" value="ECO:0007669"/>
    <property type="project" value="UniProtKB-SubCell"/>
</dbReference>
<name>A0AAN8KDM9_PATCE</name>